<evidence type="ECO:0000256" key="1">
    <source>
        <dbReference type="ARBA" id="ARBA00022734"/>
    </source>
</evidence>
<dbReference type="AlphaFoldDB" id="A0A6V7UCW9"/>
<dbReference type="Pfam" id="PF00337">
    <property type="entry name" value="Gal-bind_lectin"/>
    <property type="match status" value="1"/>
</dbReference>
<name>A0A6V7UCW9_MELEN</name>
<dbReference type="InterPro" id="IPR013320">
    <property type="entry name" value="ConA-like_dom_sf"/>
</dbReference>
<evidence type="ECO:0000259" key="3">
    <source>
        <dbReference type="PROSITE" id="PS51304"/>
    </source>
</evidence>
<dbReference type="InterPro" id="IPR044156">
    <property type="entry name" value="Galectin-like"/>
</dbReference>
<sequence length="88" mass="10127">MSPRLNENIVIRNTWIVGKGWEKEEVYGGFPFKAGEPFVLELIAALKYTISINVNNKFFASFYRYDLKYVSQMVIENGIQVSSVILCK</sequence>
<evidence type="ECO:0000313" key="6">
    <source>
        <dbReference type="Proteomes" id="UP000580250"/>
    </source>
</evidence>
<evidence type="ECO:0000313" key="4">
    <source>
        <dbReference type="EMBL" id="CAD2152269.1"/>
    </source>
</evidence>
<dbReference type="PROSITE" id="PS51304">
    <property type="entry name" value="GALECTIN"/>
    <property type="match status" value="1"/>
</dbReference>
<dbReference type="SUPFAM" id="SSF49899">
    <property type="entry name" value="Concanavalin A-like lectins/glucanases"/>
    <property type="match status" value="1"/>
</dbReference>
<dbReference type="EMBL" id="CAJEWN010000503">
    <property type="protein sequence ID" value="CAD2184462.1"/>
    <property type="molecule type" value="Genomic_DNA"/>
</dbReference>
<evidence type="ECO:0000256" key="2">
    <source>
        <dbReference type="RuleBase" id="RU102079"/>
    </source>
</evidence>
<dbReference type="Gene3D" id="2.60.120.200">
    <property type="match status" value="1"/>
</dbReference>
<dbReference type="PANTHER" id="PTHR11346">
    <property type="entry name" value="GALECTIN"/>
    <property type="match status" value="1"/>
</dbReference>
<dbReference type="GO" id="GO:0016936">
    <property type="term" value="F:galactoside binding"/>
    <property type="evidence" value="ECO:0007669"/>
    <property type="project" value="TreeGrafter"/>
</dbReference>
<keyword evidence="1 2" id="KW-0430">Lectin</keyword>
<organism evidence="4 6">
    <name type="scientific">Meloidogyne enterolobii</name>
    <name type="common">Root-knot nematode worm</name>
    <name type="synonym">Meloidogyne mayaguensis</name>
    <dbReference type="NCBI Taxonomy" id="390850"/>
    <lineage>
        <taxon>Eukaryota</taxon>
        <taxon>Metazoa</taxon>
        <taxon>Ecdysozoa</taxon>
        <taxon>Nematoda</taxon>
        <taxon>Chromadorea</taxon>
        <taxon>Rhabditida</taxon>
        <taxon>Tylenchina</taxon>
        <taxon>Tylenchomorpha</taxon>
        <taxon>Tylenchoidea</taxon>
        <taxon>Meloidogynidae</taxon>
        <taxon>Meloidogyninae</taxon>
        <taxon>Meloidogyne</taxon>
    </lineage>
</organism>
<feature type="domain" description="Galectin" evidence="3">
    <location>
        <begin position="1"/>
        <end position="87"/>
    </location>
</feature>
<dbReference type="InterPro" id="IPR001079">
    <property type="entry name" value="Galectin_CRD"/>
</dbReference>
<dbReference type="OrthoDB" id="5784299at2759"/>
<dbReference type="Proteomes" id="UP000580250">
    <property type="component" value="Unassembled WGS sequence"/>
</dbReference>
<proteinExistence type="predicted"/>
<dbReference type="EMBL" id="CAJEWN010000050">
    <property type="protein sequence ID" value="CAD2152269.1"/>
    <property type="molecule type" value="Genomic_DNA"/>
</dbReference>
<dbReference type="PANTHER" id="PTHR11346:SF176">
    <property type="entry name" value="32 KDA BETA-GALACTOSIDE-BINDING LECTIN LEC-3"/>
    <property type="match status" value="1"/>
</dbReference>
<dbReference type="GO" id="GO:0030246">
    <property type="term" value="F:carbohydrate binding"/>
    <property type="evidence" value="ECO:0007669"/>
    <property type="project" value="UniProtKB-UniRule"/>
</dbReference>
<evidence type="ECO:0000313" key="5">
    <source>
        <dbReference type="EMBL" id="CAD2184462.1"/>
    </source>
</evidence>
<protein>
    <recommendedName>
        <fullName evidence="2">Galectin</fullName>
    </recommendedName>
</protein>
<accession>A0A6V7UCW9</accession>
<gene>
    <name evidence="4" type="ORF">MENT_LOCUS10684</name>
    <name evidence="5" type="ORF">MENT_LOCUS36818</name>
</gene>
<reference evidence="4 6" key="1">
    <citation type="submission" date="2020-08" db="EMBL/GenBank/DDBJ databases">
        <authorList>
            <person name="Koutsovoulos G."/>
            <person name="Danchin GJ E."/>
        </authorList>
    </citation>
    <scope>NUCLEOTIDE SEQUENCE [LARGE SCALE GENOMIC DNA]</scope>
</reference>
<comment type="caution">
    <text evidence="4">The sequence shown here is derived from an EMBL/GenBank/DDBJ whole genome shotgun (WGS) entry which is preliminary data.</text>
</comment>